<name>A0A1Q3BQD8_CEPFO</name>
<dbReference type="EMBL" id="BDDD01000762">
    <property type="protein sequence ID" value="GAV69913.1"/>
    <property type="molecule type" value="Genomic_DNA"/>
</dbReference>
<dbReference type="InParanoid" id="A0A1Q3BQD8"/>
<evidence type="ECO:0000313" key="1">
    <source>
        <dbReference type="EMBL" id="GAV69913.1"/>
    </source>
</evidence>
<dbReference type="Proteomes" id="UP000187406">
    <property type="component" value="Unassembled WGS sequence"/>
</dbReference>
<dbReference type="AlphaFoldDB" id="A0A1Q3BQD8"/>
<gene>
    <name evidence="1" type="ORF">CFOL_v3_13413</name>
</gene>
<proteinExistence type="predicted"/>
<protein>
    <submittedName>
        <fullName evidence="1">Uncharacterized protein</fullName>
    </submittedName>
</protein>
<organism evidence="1 2">
    <name type="scientific">Cephalotus follicularis</name>
    <name type="common">Albany pitcher plant</name>
    <dbReference type="NCBI Taxonomy" id="3775"/>
    <lineage>
        <taxon>Eukaryota</taxon>
        <taxon>Viridiplantae</taxon>
        <taxon>Streptophyta</taxon>
        <taxon>Embryophyta</taxon>
        <taxon>Tracheophyta</taxon>
        <taxon>Spermatophyta</taxon>
        <taxon>Magnoliopsida</taxon>
        <taxon>eudicotyledons</taxon>
        <taxon>Gunneridae</taxon>
        <taxon>Pentapetalae</taxon>
        <taxon>rosids</taxon>
        <taxon>fabids</taxon>
        <taxon>Oxalidales</taxon>
        <taxon>Cephalotaceae</taxon>
        <taxon>Cephalotus</taxon>
    </lineage>
</organism>
<sequence length="124" mass="12451">MPTLGHHSKHLRILVLAQTDRTCGVITAGVIIVTVIISSTVGILGEEELGVGVDDRLVKANDEVFVRVRVLVIVLGDKDNAREDDAIGGGGGGGVRVVVGVVARAEVGEVVGGGGGGGGGGHLR</sequence>
<evidence type="ECO:0000313" key="2">
    <source>
        <dbReference type="Proteomes" id="UP000187406"/>
    </source>
</evidence>
<accession>A0A1Q3BQD8</accession>
<reference evidence="2" key="1">
    <citation type="submission" date="2016-04" db="EMBL/GenBank/DDBJ databases">
        <title>Cephalotus genome sequencing.</title>
        <authorList>
            <person name="Fukushima K."/>
            <person name="Hasebe M."/>
            <person name="Fang X."/>
        </authorList>
    </citation>
    <scope>NUCLEOTIDE SEQUENCE [LARGE SCALE GENOMIC DNA]</scope>
    <source>
        <strain evidence="2">cv. St1</strain>
    </source>
</reference>
<comment type="caution">
    <text evidence="1">The sequence shown here is derived from an EMBL/GenBank/DDBJ whole genome shotgun (WGS) entry which is preliminary data.</text>
</comment>
<keyword evidence="2" id="KW-1185">Reference proteome</keyword>